<evidence type="ECO:0000256" key="2">
    <source>
        <dbReference type="PROSITE-ProRule" id="PRU01360"/>
    </source>
</evidence>
<dbReference type="InterPro" id="IPR037066">
    <property type="entry name" value="Plug_dom_sf"/>
</dbReference>
<keyword evidence="1 3" id="KW-0732">Signal</keyword>
<sequence>MLRKLLMTVLALCFTTGVAFAQNGTLTGKITSEETGEELTGVNIFIVELGRGAATDINGDYTIENITPGDYSIRVSYVGFSNIEETITISAGENTRDFEMRPDVGLLDEIIVSGVGGETERKKLTVSVTKVDEAQLSRVPATSVSGSLAGKVSGVTIRSSSGQPGGASQIQLRGDNNLNTGSQPLIIVDGVILEGTMADINSEDIQNIEVVKGAAASSLYGSRAGNGVVVITTKRGRNLSDGQIDVTVRNEIGIQQLENYIDLAMHHPFELAANFDEIDDYTAYAGVTYPADYKGGYSDGVTGSRTTKADGYMDNPFAITKDPQKEFFQNGTNYTNYVALATRVDKINIFSSFENNSQEGIIPETNGYDRQNYRINADWDITDRIKFSASNLIVRSTSNAPGGGGTIFFDIVLAEPDNNLRMEHPDGQPYYIRHNQWSNEENPFYNVYKQQRTENRQRFIGNYALQVNFTDWLQYDGSYSIENNNTRYTEYDPFDTWEISGGGGLGISYSEGGLYKFSSEEDSKTSQHKLTARQQFGDLFSRITLSYLWEDRDYESFYADGSDFAIRDVPRFQAMDPANINAGSYLEDVSAENYFVIGSFDWDDKYLVDGMFRRDGSSLFGPDARWNNYYRISAAYRITEDFDIPGIDELKIRAAQGTAGIRPGFSFQYETFSVSNGSASKNQLGNNNLKPSQTKETEFAVNGTIRSLVDFEFIYSQSTTTDQFLEVPLLPVAGFSSQWQNAGTIDSESFEVNVQSSLINKRDVSWDLGVTWSTSTQTIVGLTVPPYQSGPGGVFYIREGEEYGAIYGYDWVQSLDVMADQLPAGETIDDYEMNSEGYVIPAGTEGTVDETPIKLLEENGDDAYVQIGNGRPDFTAGISNTVRFKGFSAYVLLDIKKGGDVYNRKSQWLTRDSRNGIMDMGGVPDAEKKTLNYYQSFYDVNTNNAYWVEDAGYVKLREVSLSYDFSQDQLSTLTGGALKGATISAIGRNLLTFTGYSGYDPEVGSIRSPYDDTESYPNFRNMAVSLSLKF</sequence>
<evidence type="ECO:0000313" key="6">
    <source>
        <dbReference type="Proteomes" id="UP001597460"/>
    </source>
</evidence>
<reference evidence="6" key="1">
    <citation type="journal article" date="2019" name="Int. J. Syst. Evol. Microbiol.">
        <title>The Global Catalogue of Microorganisms (GCM) 10K type strain sequencing project: providing services to taxonomists for standard genome sequencing and annotation.</title>
        <authorList>
            <consortium name="The Broad Institute Genomics Platform"/>
            <consortium name="The Broad Institute Genome Sequencing Center for Infectious Disease"/>
            <person name="Wu L."/>
            <person name="Ma J."/>
        </authorList>
    </citation>
    <scope>NUCLEOTIDE SEQUENCE [LARGE SCALE GENOMIC DNA]</scope>
    <source>
        <strain evidence="6">KCTC 52042</strain>
    </source>
</reference>
<dbReference type="Gene3D" id="2.60.40.1120">
    <property type="entry name" value="Carboxypeptidase-like, regulatory domain"/>
    <property type="match status" value="1"/>
</dbReference>
<keyword evidence="6" id="KW-1185">Reference proteome</keyword>
<keyword evidence="2" id="KW-0472">Membrane</keyword>
<dbReference type="NCBIfam" id="TIGR04057">
    <property type="entry name" value="SusC_RagA_signa"/>
    <property type="match status" value="1"/>
</dbReference>
<organism evidence="5 6">
    <name type="scientific">Gracilimonas halophila</name>
    <dbReference type="NCBI Taxonomy" id="1834464"/>
    <lineage>
        <taxon>Bacteria</taxon>
        <taxon>Pseudomonadati</taxon>
        <taxon>Balneolota</taxon>
        <taxon>Balneolia</taxon>
        <taxon>Balneolales</taxon>
        <taxon>Balneolaceae</taxon>
        <taxon>Gracilimonas</taxon>
    </lineage>
</organism>
<dbReference type="EMBL" id="JBHULI010000024">
    <property type="protein sequence ID" value="MFD2532754.1"/>
    <property type="molecule type" value="Genomic_DNA"/>
</dbReference>
<feature type="signal peptide" evidence="3">
    <location>
        <begin position="1"/>
        <end position="21"/>
    </location>
</feature>
<proteinExistence type="inferred from homology"/>
<feature type="chain" id="PRO_5046480160" evidence="3">
    <location>
        <begin position="22"/>
        <end position="1030"/>
    </location>
</feature>
<comment type="caution">
    <text evidence="5">The sequence shown here is derived from an EMBL/GenBank/DDBJ whole genome shotgun (WGS) entry which is preliminary data.</text>
</comment>
<keyword evidence="2" id="KW-0813">Transport</keyword>
<dbReference type="RefSeq" id="WP_390301755.1">
    <property type="nucleotide sequence ID" value="NZ_JBHULI010000024.1"/>
</dbReference>
<gene>
    <name evidence="5" type="ORF">ACFSVN_09885</name>
</gene>
<dbReference type="PANTHER" id="PTHR30069:SF29">
    <property type="entry name" value="HEMOGLOBIN AND HEMOGLOBIN-HAPTOGLOBIN-BINDING PROTEIN 1-RELATED"/>
    <property type="match status" value="1"/>
</dbReference>
<dbReference type="InterPro" id="IPR008969">
    <property type="entry name" value="CarboxyPept-like_regulatory"/>
</dbReference>
<keyword evidence="2" id="KW-0812">Transmembrane</keyword>
<dbReference type="PANTHER" id="PTHR30069">
    <property type="entry name" value="TONB-DEPENDENT OUTER MEMBRANE RECEPTOR"/>
    <property type="match status" value="1"/>
</dbReference>
<dbReference type="SUPFAM" id="SSF49464">
    <property type="entry name" value="Carboxypeptidase regulatory domain-like"/>
    <property type="match status" value="1"/>
</dbReference>
<dbReference type="Pfam" id="PF13715">
    <property type="entry name" value="CarbopepD_reg_2"/>
    <property type="match status" value="1"/>
</dbReference>
<evidence type="ECO:0000256" key="1">
    <source>
        <dbReference type="ARBA" id="ARBA00022729"/>
    </source>
</evidence>
<evidence type="ECO:0000256" key="3">
    <source>
        <dbReference type="SAM" id="SignalP"/>
    </source>
</evidence>
<dbReference type="Proteomes" id="UP001597460">
    <property type="component" value="Unassembled WGS sequence"/>
</dbReference>
<dbReference type="PROSITE" id="PS52016">
    <property type="entry name" value="TONB_DEPENDENT_REC_3"/>
    <property type="match status" value="1"/>
</dbReference>
<accession>A0ABW5JJL1</accession>
<keyword evidence="2" id="KW-0998">Cell outer membrane</keyword>
<name>A0ABW5JJL1_9BACT</name>
<dbReference type="InterPro" id="IPR023997">
    <property type="entry name" value="TonB-dep_OMP_SusC/RagA_CS"/>
</dbReference>
<evidence type="ECO:0000313" key="5">
    <source>
        <dbReference type="EMBL" id="MFD2532754.1"/>
    </source>
</evidence>
<dbReference type="Gene3D" id="2.170.130.10">
    <property type="entry name" value="TonB-dependent receptor, plug domain"/>
    <property type="match status" value="1"/>
</dbReference>
<dbReference type="InterPro" id="IPR012910">
    <property type="entry name" value="Plug_dom"/>
</dbReference>
<feature type="domain" description="TonB-dependent receptor plug" evidence="4">
    <location>
        <begin position="122"/>
        <end position="228"/>
    </location>
</feature>
<dbReference type="InterPro" id="IPR023996">
    <property type="entry name" value="TonB-dep_OMP_SusC/RagA"/>
</dbReference>
<comment type="subcellular location">
    <subcellularLocation>
        <location evidence="2">Cell outer membrane</location>
        <topology evidence="2">Multi-pass membrane protein</topology>
    </subcellularLocation>
</comment>
<dbReference type="Pfam" id="PF07715">
    <property type="entry name" value="Plug"/>
    <property type="match status" value="1"/>
</dbReference>
<comment type="similarity">
    <text evidence="2">Belongs to the TonB-dependent receptor family.</text>
</comment>
<evidence type="ECO:0000259" key="4">
    <source>
        <dbReference type="Pfam" id="PF07715"/>
    </source>
</evidence>
<dbReference type="SUPFAM" id="SSF56935">
    <property type="entry name" value="Porins"/>
    <property type="match status" value="1"/>
</dbReference>
<dbReference type="NCBIfam" id="TIGR04056">
    <property type="entry name" value="OMP_RagA_SusC"/>
    <property type="match status" value="1"/>
</dbReference>
<keyword evidence="2" id="KW-1134">Transmembrane beta strand</keyword>
<dbReference type="InterPro" id="IPR039426">
    <property type="entry name" value="TonB-dep_rcpt-like"/>
</dbReference>
<protein>
    <submittedName>
        <fullName evidence="5">SusC/RagA family TonB-linked outer membrane protein</fullName>
    </submittedName>
</protein>